<evidence type="ECO:0000259" key="5">
    <source>
        <dbReference type="Pfam" id="PF08263"/>
    </source>
</evidence>
<evidence type="ECO:0000256" key="4">
    <source>
        <dbReference type="SAM" id="SignalP"/>
    </source>
</evidence>
<dbReference type="Pfam" id="PF08263">
    <property type="entry name" value="LRRNT_2"/>
    <property type="match status" value="1"/>
</dbReference>
<dbReference type="PANTHER" id="PTHR48060:SF24">
    <property type="entry name" value="NON-SPECIFIC SERINE_THREONINE PROTEIN KINASE"/>
    <property type="match status" value="1"/>
</dbReference>
<dbReference type="SUPFAM" id="SSF52058">
    <property type="entry name" value="L domain-like"/>
    <property type="match status" value="1"/>
</dbReference>
<dbReference type="Proteomes" id="UP000215914">
    <property type="component" value="Unassembled WGS sequence"/>
</dbReference>
<comment type="caution">
    <text evidence="6">The sequence shown here is derived from an EMBL/GenBank/DDBJ whole genome shotgun (WGS) entry which is preliminary data.</text>
</comment>
<feature type="domain" description="Leucine-rich repeat-containing N-terminal plant-type" evidence="5">
    <location>
        <begin position="28"/>
        <end position="77"/>
    </location>
</feature>
<keyword evidence="3" id="KW-0677">Repeat</keyword>
<evidence type="ECO:0000256" key="1">
    <source>
        <dbReference type="ARBA" id="ARBA00022614"/>
    </source>
</evidence>
<proteinExistence type="predicted"/>
<keyword evidence="6" id="KW-0723">Serine/threonine-protein kinase</keyword>
<dbReference type="InterPro" id="IPR032675">
    <property type="entry name" value="LRR_dom_sf"/>
</dbReference>
<feature type="signal peptide" evidence="4">
    <location>
        <begin position="1"/>
        <end position="22"/>
    </location>
</feature>
<dbReference type="InterPro" id="IPR013210">
    <property type="entry name" value="LRR_N_plant-typ"/>
</dbReference>
<dbReference type="Gene3D" id="3.80.10.10">
    <property type="entry name" value="Ribonuclease Inhibitor"/>
    <property type="match status" value="1"/>
</dbReference>
<dbReference type="InterPro" id="IPR053211">
    <property type="entry name" value="DNA_repair-toleration"/>
</dbReference>
<dbReference type="EC" id="2.7.11.1" evidence="6"/>
<dbReference type="EMBL" id="MNCJ02000330">
    <property type="protein sequence ID" value="KAF5763103.1"/>
    <property type="molecule type" value="Genomic_DNA"/>
</dbReference>
<keyword evidence="6" id="KW-0418">Kinase</keyword>
<organism evidence="6 7">
    <name type="scientific">Helianthus annuus</name>
    <name type="common">Common sunflower</name>
    <dbReference type="NCBI Taxonomy" id="4232"/>
    <lineage>
        <taxon>Eukaryota</taxon>
        <taxon>Viridiplantae</taxon>
        <taxon>Streptophyta</taxon>
        <taxon>Embryophyta</taxon>
        <taxon>Tracheophyta</taxon>
        <taxon>Spermatophyta</taxon>
        <taxon>Magnoliopsida</taxon>
        <taxon>eudicotyledons</taxon>
        <taxon>Gunneridae</taxon>
        <taxon>Pentapetalae</taxon>
        <taxon>asterids</taxon>
        <taxon>campanulids</taxon>
        <taxon>Asterales</taxon>
        <taxon>Asteraceae</taxon>
        <taxon>Asteroideae</taxon>
        <taxon>Heliantheae alliance</taxon>
        <taxon>Heliantheae</taxon>
        <taxon>Helianthus</taxon>
    </lineage>
</organism>
<evidence type="ECO:0000313" key="6">
    <source>
        <dbReference type="EMBL" id="KAF5763103.1"/>
    </source>
</evidence>
<dbReference type="PANTHER" id="PTHR48060">
    <property type="entry name" value="DNA DAMAGE-REPAIR/TOLERATION PROTEIN DRT100"/>
    <property type="match status" value="1"/>
</dbReference>
<feature type="chain" id="PRO_5039920383" evidence="4">
    <location>
        <begin position="23"/>
        <end position="129"/>
    </location>
</feature>
<dbReference type="GO" id="GO:0004674">
    <property type="term" value="F:protein serine/threonine kinase activity"/>
    <property type="evidence" value="ECO:0007669"/>
    <property type="project" value="UniProtKB-KW"/>
</dbReference>
<dbReference type="Gramene" id="mRNA:HanXRQr2_Chr15g0676411">
    <property type="protein sequence ID" value="CDS:HanXRQr2_Chr15g0676411.1"/>
    <property type="gene ID" value="HanXRQr2_Chr15g0676411"/>
</dbReference>
<reference evidence="6" key="2">
    <citation type="submission" date="2020-06" db="EMBL/GenBank/DDBJ databases">
        <title>Helianthus annuus Genome sequencing and assembly Release 2.</title>
        <authorList>
            <person name="Gouzy J."/>
            <person name="Langlade N."/>
            <person name="Munos S."/>
        </authorList>
    </citation>
    <scope>NUCLEOTIDE SEQUENCE</scope>
    <source>
        <tissue evidence="6">Leaves</tissue>
    </source>
</reference>
<reference evidence="6" key="1">
    <citation type="journal article" date="2017" name="Nature">
        <title>The sunflower genome provides insights into oil metabolism, flowering and Asterid evolution.</title>
        <authorList>
            <person name="Badouin H."/>
            <person name="Gouzy J."/>
            <person name="Grassa C.J."/>
            <person name="Murat F."/>
            <person name="Staton S.E."/>
            <person name="Cottret L."/>
            <person name="Lelandais-Briere C."/>
            <person name="Owens G.L."/>
            <person name="Carrere S."/>
            <person name="Mayjonade B."/>
            <person name="Legrand L."/>
            <person name="Gill N."/>
            <person name="Kane N.C."/>
            <person name="Bowers J.E."/>
            <person name="Hubner S."/>
            <person name="Bellec A."/>
            <person name="Berard A."/>
            <person name="Berges H."/>
            <person name="Blanchet N."/>
            <person name="Boniface M.C."/>
            <person name="Brunel D."/>
            <person name="Catrice O."/>
            <person name="Chaidir N."/>
            <person name="Claudel C."/>
            <person name="Donnadieu C."/>
            <person name="Faraut T."/>
            <person name="Fievet G."/>
            <person name="Helmstetter N."/>
            <person name="King M."/>
            <person name="Knapp S.J."/>
            <person name="Lai Z."/>
            <person name="Le Paslier M.C."/>
            <person name="Lippi Y."/>
            <person name="Lorenzon L."/>
            <person name="Mandel J.R."/>
            <person name="Marage G."/>
            <person name="Marchand G."/>
            <person name="Marquand E."/>
            <person name="Bret-Mestries E."/>
            <person name="Morien E."/>
            <person name="Nambeesan S."/>
            <person name="Nguyen T."/>
            <person name="Pegot-Espagnet P."/>
            <person name="Pouilly N."/>
            <person name="Raftis F."/>
            <person name="Sallet E."/>
            <person name="Schiex T."/>
            <person name="Thomas J."/>
            <person name="Vandecasteele C."/>
            <person name="Vares D."/>
            <person name="Vear F."/>
            <person name="Vautrin S."/>
            <person name="Crespi M."/>
            <person name="Mangin B."/>
            <person name="Burke J.M."/>
            <person name="Salse J."/>
            <person name="Munos S."/>
            <person name="Vincourt P."/>
            <person name="Rieseberg L.H."/>
            <person name="Langlade N.B."/>
        </authorList>
    </citation>
    <scope>NUCLEOTIDE SEQUENCE</scope>
    <source>
        <tissue evidence="6">Leaves</tissue>
    </source>
</reference>
<dbReference type="AlphaFoldDB" id="A0A9K3DZA4"/>
<keyword evidence="2 4" id="KW-0732">Signal</keyword>
<keyword evidence="1" id="KW-0433">Leucine-rich repeat</keyword>
<gene>
    <name evidence="6" type="ORF">HanXRQr2_Chr15g0676411</name>
</gene>
<evidence type="ECO:0000313" key="7">
    <source>
        <dbReference type="Proteomes" id="UP000215914"/>
    </source>
</evidence>
<evidence type="ECO:0000256" key="3">
    <source>
        <dbReference type="ARBA" id="ARBA00022737"/>
    </source>
</evidence>
<keyword evidence="6" id="KW-0808">Transferase</keyword>
<name>A0A9K3DZA4_HELAN</name>
<sequence>MSLNLLFILFTLFSSYLPTFVAKPEAAADALLKWKTSLTNQNNPLLSSWSLHPTTNLTHVNRTTSTAPCTWYGVHCNDQGDVVKLNLSTSRLNGTLQHFTFSSFASLTHLDLRLNDVFGSIPVGIRYLS</sequence>
<protein>
    <submittedName>
        <fullName evidence="6">Non-specific serine/threonine protein kinase</fullName>
        <ecNumber evidence="6">2.7.11.1</ecNumber>
    </submittedName>
</protein>
<accession>A0A9K3DZA4</accession>
<keyword evidence="7" id="KW-1185">Reference proteome</keyword>
<evidence type="ECO:0000256" key="2">
    <source>
        <dbReference type="ARBA" id="ARBA00022729"/>
    </source>
</evidence>